<name>A0A0R2XQQ1_9GAMM</name>
<feature type="chain" id="PRO_5006428139" evidence="2">
    <location>
        <begin position="25"/>
        <end position="186"/>
    </location>
</feature>
<proteinExistence type="inferred from homology"/>
<dbReference type="PANTHER" id="PTHR13194">
    <property type="entry name" value="COMPLEX I INTERMEDIATE-ASSOCIATED PROTEIN 30"/>
    <property type="match status" value="1"/>
</dbReference>
<accession>A0A0R2XQQ1</accession>
<dbReference type="SUPFAM" id="SSF49785">
    <property type="entry name" value="Galactose-binding domain-like"/>
    <property type="match status" value="1"/>
</dbReference>
<dbReference type="InterPro" id="IPR013857">
    <property type="entry name" value="NADH-UbQ_OxRdtase-assoc_prot30"/>
</dbReference>
<reference evidence="4 5" key="1">
    <citation type="submission" date="2015-10" db="EMBL/GenBank/DDBJ databases">
        <title>Metagenome-Assembled Genomes uncover a global brackish microbiome.</title>
        <authorList>
            <person name="Hugerth L.W."/>
            <person name="Larsson J."/>
            <person name="Alneberg J."/>
            <person name="Lindh M.V."/>
            <person name="Legrand C."/>
            <person name="Pinhassi J."/>
            <person name="Andersson A.F."/>
        </authorList>
    </citation>
    <scope>NUCLEOTIDE SEQUENCE [LARGE SCALE GENOMIC DNA]</scope>
    <source>
        <strain evidence="4">BACL3 MAG-120531-bin86</strain>
    </source>
</reference>
<feature type="domain" description="NADH:ubiquinone oxidoreductase intermediate-associated protein 30" evidence="3">
    <location>
        <begin position="33"/>
        <end position="173"/>
    </location>
</feature>
<gene>
    <name evidence="4" type="ORF">ABS26_04315</name>
</gene>
<evidence type="ECO:0000256" key="2">
    <source>
        <dbReference type="SAM" id="SignalP"/>
    </source>
</evidence>
<dbReference type="Gene3D" id="2.60.120.430">
    <property type="entry name" value="Galactose-binding lectin"/>
    <property type="match status" value="1"/>
</dbReference>
<keyword evidence="2" id="KW-0732">Signal</keyword>
<organism evidence="4 5">
    <name type="scientific">OM182 bacterium BACL3 MAG-120531-bin86</name>
    <dbReference type="NCBI Taxonomy" id="1655628"/>
    <lineage>
        <taxon>Bacteria</taxon>
        <taxon>Pseudomonadati</taxon>
        <taxon>Pseudomonadota</taxon>
        <taxon>Gammaproteobacteria</taxon>
        <taxon>OMG group</taxon>
        <taxon>OM182 clade</taxon>
    </lineage>
</organism>
<evidence type="ECO:0000256" key="1">
    <source>
        <dbReference type="ARBA" id="ARBA00007884"/>
    </source>
</evidence>
<evidence type="ECO:0000259" key="3">
    <source>
        <dbReference type="Pfam" id="PF08547"/>
    </source>
</evidence>
<dbReference type="InterPro" id="IPR039131">
    <property type="entry name" value="NDUFAF1"/>
</dbReference>
<protein>
    <submittedName>
        <fullName evidence="4">NADH ubiquinone oxidoreductase</fullName>
    </submittedName>
</protein>
<dbReference type="Pfam" id="PF08547">
    <property type="entry name" value="CIA30"/>
    <property type="match status" value="1"/>
</dbReference>
<comment type="similarity">
    <text evidence="1">Belongs to the CIA30 family.</text>
</comment>
<feature type="signal peptide" evidence="2">
    <location>
        <begin position="1"/>
        <end position="24"/>
    </location>
</feature>
<dbReference type="PANTHER" id="PTHR13194:SF19">
    <property type="entry name" value="NAD(P)-BINDING ROSSMANN-FOLD SUPERFAMILY PROTEIN"/>
    <property type="match status" value="1"/>
</dbReference>
<comment type="caution">
    <text evidence="4">The sequence shown here is derived from an EMBL/GenBank/DDBJ whole genome shotgun (WGS) entry which is preliminary data.</text>
</comment>
<dbReference type="EMBL" id="LIDH01000138">
    <property type="protein sequence ID" value="KRP38473.1"/>
    <property type="molecule type" value="Genomic_DNA"/>
</dbReference>
<dbReference type="Proteomes" id="UP000052124">
    <property type="component" value="Unassembled WGS sequence"/>
</dbReference>
<dbReference type="AlphaFoldDB" id="A0A0R2XQQ1"/>
<evidence type="ECO:0000313" key="5">
    <source>
        <dbReference type="Proteomes" id="UP000052124"/>
    </source>
</evidence>
<sequence length="186" mass="20780">MMILGRRMLKIGLAVFLISSSTTAEELMKDNFESQPETRWSYFSDQVMGGISQGRVTFGSQDRESFAHMTGQVSTENNGGFIQLRRVIAKNSVDSAAGVYIKVRGNGQQYYLHLRTAGTLLPWQYYQASFASTSDWQTVRVPLSDFVRSGNWLSKAIRASSIRSIGIVAYGRDHSADLQIAEIGFY</sequence>
<evidence type="ECO:0000313" key="4">
    <source>
        <dbReference type="EMBL" id="KRP38473.1"/>
    </source>
</evidence>
<keyword evidence="4" id="KW-0830">Ubiquinone</keyword>
<dbReference type="InterPro" id="IPR008979">
    <property type="entry name" value="Galactose-bd-like_sf"/>
</dbReference>